<dbReference type="Gene3D" id="3.40.525.10">
    <property type="entry name" value="CRAL-TRIO lipid binding domain"/>
    <property type="match status" value="1"/>
</dbReference>
<sequence length="89" mass="10785">MKAVYVINYPSAFKTLFEVVKPFLKHKLLKRVHFVREDLSELWKICPQDLVPDEFGGKRNDFDFDRQEELVFRKRHVFEDLCRYDLPPP</sequence>
<dbReference type="Pfam" id="PF00650">
    <property type="entry name" value="CRAL_TRIO"/>
    <property type="match status" value="1"/>
</dbReference>
<dbReference type="PRINTS" id="PR00180">
    <property type="entry name" value="CRETINALDHBP"/>
</dbReference>
<reference evidence="2" key="1">
    <citation type="journal article" date="2020" name="Cell">
        <title>Large-Scale Comparative Analyses of Tick Genomes Elucidate Their Genetic Diversity and Vector Capacities.</title>
        <authorList>
            <consortium name="Tick Genome and Microbiome Consortium (TIGMIC)"/>
            <person name="Jia N."/>
            <person name="Wang J."/>
            <person name="Shi W."/>
            <person name="Du L."/>
            <person name="Sun Y."/>
            <person name="Zhan W."/>
            <person name="Jiang J.F."/>
            <person name="Wang Q."/>
            <person name="Zhang B."/>
            <person name="Ji P."/>
            <person name="Bell-Sakyi L."/>
            <person name="Cui X.M."/>
            <person name="Yuan T.T."/>
            <person name="Jiang B.G."/>
            <person name="Yang W.F."/>
            <person name="Lam T.T."/>
            <person name="Chang Q.C."/>
            <person name="Ding S.J."/>
            <person name="Wang X.J."/>
            <person name="Zhu J.G."/>
            <person name="Ruan X.D."/>
            <person name="Zhao L."/>
            <person name="Wei J.T."/>
            <person name="Ye R.Z."/>
            <person name="Que T.C."/>
            <person name="Du C.H."/>
            <person name="Zhou Y.H."/>
            <person name="Cheng J.X."/>
            <person name="Dai P.F."/>
            <person name="Guo W.B."/>
            <person name="Han X.H."/>
            <person name="Huang E.J."/>
            <person name="Li L.F."/>
            <person name="Wei W."/>
            <person name="Gao Y.C."/>
            <person name="Liu J.Z."/>
            <person name="Shao H.Z."/>
            <person name="Wang X."/>
            <person name="Wang C.C."/>
            <person name="Yang T.C."/>
            <person name="Huo Q.B."/>
            <person name="Li W."/>
            <person name="Chen H.Y."/>
            <person name="Chen S.E."/>
            <person name="Zhou L.G."/>
            <person name="Ni X.B."/>
            <person name="Tian J.H."/>
            <person name="Sheng Y."/>
            <person name="Liu T."/>
            <person name="Pan Y.S."/>
            <person name="Xia L.Y."/>
            <person name="Li J."/>
            <person name="Zhao F."/>
            <person name="Cao W.C."/>
        </authorList>
    </citation>
    <scope>NUCLEOTIDE SEQUENCE</scope>
    <source>
        <strain evidence="2">Rmic-2018</strain>
    </source>
</reference>
<dbReference type="EMBL" id="JABSTU010000007">
    <property type="protein sequence ID" value="KAH8026619.1"/>
    <property type="molecule type" value="Genomic_DNA"/>
</dbReference>
<dbReference type="PROSITE" id="PS50191">
    <property type="entry name" value="CRAL_TRIO"/>
    <property type="match status" value="1"/>
</dbReference>
<dbReference type="PANTHER" id="PTHR10174">
    <property type="entry name" value="ALPHA-TOCOPHEROL TRANSFER PROTEIN-RELATED"/>
    <property type="match status" value="1"/>
</dbReference>
<evidence type="ECO:0000313" key="2">
    <source>
        <dbReference type="EMBL" id="KAH8026619.1"/>
    </source>
</evidence>
<evidence type="ECO:0000313" key="3">
    <source>
        <dbReference type="Proteomes" id="UP000821866"/>
    </source>
</evidence>
<dbReference type="InterPro" id="IPR036865">
    <property type="entry name" value="CRAL-TRIO_dom_sf"/>
</dbReference>
<dbReference type="GO" id="GO:1902936">
    <property type="term" value="F:phosphatidylinositol bisphosphate binding"/>
    <property type="evidence" value="ECO:0007669"/>
    <property type="project" value="TreeGrafter"/>
</dbReference>
<gene>
    <name evidence="2" type="ORF">HPB51_022594</name>
</gene>
<proteinExistence type="predicted"/>
<feature type="domain" description="CRAL-TRIO" evidence="1">
    <location>
        <begin position="1"/>
        <end position="63"/>
    </location>
</feature>
<protein>
    <recommendedName>
        <fullName evidence="1">CRAL-TRIO domain-containing protein</fullName>
    </recommendedName>
</protein>
<dbReference type="InterPro" id="IPR001251">
    <property type="entry name" value="CRAL-TRIO_dom"/>
</dbReference>
<dbReference type="GO" id="GO:0016020">
    <property type="term" value="C:membrane"/>
    <property type="evidence" value="ECO:0007669"/>
    <property type="project" value="TreeGrafter"/>
</dbReference>
<dbReference type="PANTHER" id="PTHR10174:SF130">
    <property type="entry name" value="ALPHA-TOCOPHEROL TRANSFER PROTEIN-LIKE"/>
    <property type="match status" value="1"/>
</dbReference>
<evidence type="ECO:0000259" key="1">
    <source>
        <dbReference type="PROSITE" id="PS50191"/>
    </source>
</evidence>
<comment type="caution">
    <text evidence="2">The sequence shown here is derived from an EMBL/GenBank/DDBJ whole genome shotgun (WGS) entry which is preliminary data.</text>
</comment>
<keyword evidence="3" id="KW-1185">Reference proteome</keyword>
<dbReference type="VEuPathDB" id="VectorBase:LOC119169704"/>
<dbReference type="CDD" id="cd00170">
    <property type="entry name" value="SEC14"/>
    <property type="match status" value="1"/>
</dbReference>
<reference evidence="2" key="2">
    <citation type="submission" date="2021-09" db="EMBL/GenBank/DDBJ databases">
        <authorList>
            <person name="Jia N."/>
            <person name="Wang J."/>
            <person name="Shi W."/>
            <person name="Du L."/>
            <person name="Sun Y."/>
            <person name="Zhan W."/>
            <person name="Jiang J."/>
            <person name="Wang Q."/>
            <person name="Zhang B."/>
            <person name="Ji P."/>
            <person name="Sakyi L.B."/>
            <person name="Cui X."/>
            <person name="Yuan T."/>
            <person name="Jiang B."/>
            <person name="Yang W."/>
            <person name="Lam T.T.-Y."/>
            <person name="Chang Q."/>
            <person name="Ding S."/>
            <person name="Wang X."/>
            <person name="Zhu J."/>
            <person name="Ruan X."/>
            <person name="Zhao L."/>
            <person name="Wei J."/>
            <person name="Que T."/>
            <person name="Du C."/>
            <person name="Cheng J."/>
            <person name="Dai P."/>
            <person name="Han X."/>
            <person name="Huang E."/>
            <person name="Gao Y."/>
            <person name="Liu J."/>
            <person name="Shao H."/>
            <person name="Ye R."/>
            <person name="Li L."/>
            <person name="Wei W."/>
            <person name="Wang X."/>
            <person name="Wang C."/>
            <person name="Huo Q."/>
            <person name="Li W."/>
            <person name="Guo W."/>
            <person name="Chen H."/>
            <person name="Chen S."/>
            <person name="Zhou L."/>
            <person name="Zhou L."/>
            <person name="Ni X."/>
            <person name="Tian J."/>
            <person name="Zhou Y."/>
            <person name="Sheng Y."/>
            <person name="Liu T."/>
            <person name="Pan Y."/>
            <person name="Xia L."/>
            <person name="Li J."/>
            <person name="Zhao F."/>
            <person name="Cao W."/>
        </authorList>
    </citation>
    <scope>NUCLEOTIDE SEQUENCE</scope>
    <source>
        <strain evidence="2">Rmic-2018</strain>
        <tissue evidence="2">Larvae</tissue>
    </source>
</reference>
<accession>A0A9J6DWJ8</accession>
<organism evidence="2 3">
    <name type="scientific">Rhipicephalus microplus</name>
    <name type="common">Cattle tick</name>
    <name type="synonym">Boophilus microplus</name>
    <dbReference type="NCBI Taxonomy" id="6941"/>
    <lineage>
        <taxon>Eukaryota</taxon>
        <taxon>Metazoa</taxon>
        <taxon>Ecdysozoa</taxon>
        <taxon>Arthropoda</taxon>
        <taxon>Chelicerata</taxon>
        <taxon>Arachnida</taxon>
        <taxon>Acari</taxon>
        <taxon>Parasitiformes</taxon>
        <taxon>Ixodida</taxon>
        <taxon>Ixodoidea</taxon>
        <taxon>Ixodidae</taxon>
        <taxon>Rhipicephalinae</taxon>
        <taxon>Rhipicephalus</taxon>
        <taxon>Boophilus</taxon>
    </lineage>
</organism>
<dbReference type="Proteomes" id="UP000821866">
    <property type="component" value="Unassembled WGS sequence"/>
</dbReference>
<dbReference type="AlphaFoldDB" id="A0A9J6DWJ8"/>
<dbReference type="SUPFAM" id="SSF52087">
    <property type="entry name" value="CRAL/TRIO domain"/>
    <property type="match status" value="1"/>
</dbReference>
<name>A0A9J6DWJ8_RHIMP</name>